<dbReference type="Gene3D" id="2.120.10.30">
    <property type="entry name" value="TolB, C-terminal domain"/>
    <property type="match status" value="1"/>
</dbReference>
<keyword evidence="6" id="KW-1185">Reference proteome</keyword>
<evidence type="ECO:0000256" key="3">
    <source>
        <dbReference type="ARBA" id="ARBA00023180"/>
    </source>
</evidence>
<dbReference type="PANTHER" id="PTHR10426">
    <property type="entry name" value="STRICTOSIDINE SYNTHASE-RELATED"/>
    <property type="match status" value="1"/>
</dbReference>
<dbReference type="InterPro" id="IPR018119">
    <property type="entry name" value="Strictosidine_synth_cons-reg"/>
</dbReference>
<keyword evidence="2" id="KW-0597">Phosphoprotein</keyword>
<dbReference type="InParanoid" id="A0A423PHZ8"/>
<accession>A0A423PHZ8</accession>
<dbReference type="AlphaFoldDB" id="A0A423PHZ8"/>
<dbReference type="InterPro" id="IPR011042">
    <property type="entry name" value="6-blade_b-propeller_TolB-like"/>
</dbReference>
<dbReference type="SUPFAM" id="SSF63829">
    <property type="entry name" value="Calcium-dependent phosphotriesterase"/>
    <property type="match status" value="1"/>
</dbReference>
<gene>
    <name evidence="5" type="ORF">SAJA_13215</name>
</gene>
<proteinExistence type="inferred from homology"/>
<evidence type="ECO:0000256" key="2">
    <source>
        <dbReference type="ARBA" id="ARBA00022553"/>
    </source>
</evidence>
<evidence type="ECO:0000313" key="6">
    <source>
        <dbReference type="Proteomes" id="UP000285310"/>
    </source>
</evidence>
<dbReference type="Pfam" id="PF03088">
    <property type="entry name" value="Str_synth"/>
    <property type="match status" value="1"/>
</dbReference>
<evidence type="ECO:0000313" key="5">
    <source>
        <dbReference type="EMBL" id="ROO25269.1"/>
    </source>
</evidence>
<sequence>MKKLLLVIAVAVIAWLVYALAWPTRFAPVAWQPVPADTSAAKPASLAHVTRLAETAGTGPETVITGPNDALYAGYADGTVHRLARDANTRITQDTVIADTHGRPLGLAFAPPGTPAARAGTLYIADADKGLVAVDEAPTRTAAANGLRLLTDTANGTPFRFTDDVVVADDGRLYFTDASSRWPQPDYRTVILEHAGDARLMVYDPATDTTRVLLDGLQFANGITLSRDPRYLLINETSAYRVRRYWLRGERAGTNDIFIDGLPGFPDGISYAPGADVYWIALFAPRNALLDFAADKPVLRRLTWHLPAALQPRAAHESHILAVDDQGRIVANLIDKADSAYAPITSVEQVGDTLILGSLERAAIGRLAAPTLP</sequence>
<name>A0A423PHZ8_9GAMM</name>
<dbReference type="GO" id="GO:0016787">
    <property type="term" value="F:hydrolase activity"/>
    <property type="evidence" value="ECO:0007669"/>
    <property type="project" value="TreeGrafter"/>
</dbReference>
<dbReference type="OrthoDB" id="9775406at2"/>
<comment type="similarity">
    <text evidence="1">Belongs to the strictosidine synthase family.</text>
</comment>
<dbReference type="Proteomes" id="UP000285310">
    <property type="component" value="Unassembled WGS sequence"/>
</dbReference>
<evidence type="ECO:0000256" key="1">
    <source>
        <dbReference type="ARBA" id="ARBA00009191"/>
    </source>
</evidence>
<comment type="caution">
    <text evidence="5">The sequence shown here is derived from an EMBL/GenBank/DDBJ whole genome shotgun (WGS) entry which is preliminary data.</text>
</comment>
<dbReference type="GO" id="GO:0012505">
    <property type="term" value="C:endomembrane system"/>
    <property type="evidence" value="ECO:0007669"/>
    <property type="project" value="TreeGrafter"/>
</dbReference>
<dbReference type="EMBL" id="AYKG01000049">
    <property type="protein sequence ID" value="ROO25269.1"/>
    <property type="molecule type" value="Genomic_DNA"/>
</dbReference>
<reference evidence="5 6" key="1">
    <citation type="submission" date="2013-10" db="EMBL/GenBank/DDBJ databases">
        <title>Salinisphaera japonica YTM-1 Genome Sequencing.</title>
        <authorList>
            <person name="Lai Q."/>
            <person name="Li C."/>
            <person name="Shao Z."/>
        </authorList>
    </citation>
    <scope>NUCLEOTIDE SEQUENCE [LARGE SCALE GENOMIC DNA]</scope>
    <source>
        <strain evidence="5 6">YTM-1</strain>
    </source>
</reference>
<feature type="domain" description="Strictosidine synthase conserved region" evidence="4">
    <location>
        <begin position="163"/>
        <end position="249"/>
    </location>
</feature>
<dbReference type="Pfam" id="PF20067">
    <property type="entry name" value="SSL_N"/>
    <property type="match status" value="1"/>
</dbReference>
<evidence type="ECO:0000259" key="4">
    <source>
        <dbReference type="Pfam" id="PF03088"/>
    </source>
</evidence>
<dbReference type="PANTHER" id="PTHR10426:SF88">
    <property type="entry name" value="ADIPOCYTE PLASMA MEMBRANE-ASSOCIATED PROTEIN HEMOMUCIN-RELATED"/>
    <property type="match status" value="1"/>
</dbReference>
<protein>
    <submittedName>
        <fullName evidence="5">Gluconolactonase</fullName>
    </submittedName>
</protein>
<keyword evidence="3" id="KW-0325">Glycoprotein</keyword>
<organism evidence="5 6">
    <name type="scientific">Salinisphaera japonica YTM-1</name>
    <dbReference type="NCBI Taxonomy" id="1209778"/>
    <lineage>
        <taxon>Bacteria</taxon>
        <taxon>Pseudomonadati</taxon>
        <taxon>Pseudomonadota</taxon>
        <taxon>Gammaproteobacteria</taxon>
        <taxon>Salinisphaerales</taxon>
        <taxon>Salinisphaeraceae</taxon>
        <taxon>Salinisphaera</taxon>
    </lineage>
</organism>